<keyword evidence="3" id="KW-0723">Serine/threonine-protein kinase</keyword>
<evidence type="ECO:0000256" key="13">
    <source>
        <dbReference type="ARBA" id="ARBA00022989"/>
    </source>
</evidence>
<evidence type="ECO:0000256" key="1">
    <source>
        <dbReference type="ARBA" id="ARBA00004162"/>
    </source>
</evidence>
<keyword evidence="4" id="KW-0808">Transferase</keyword>
<dbReference type="Pfam" id="PF00098">
    <property type="entry name" value="zf-CCHC"/>
    <property type="match status" value="2"/>
</dbReference>
<keyword evidence="8 17" id="KW-0547">Nucleotide-binding</keyword>
<dbReference type="InterPro" id="IPR057097">
    <property type="entry name" value="LysM_RLK3/10"/>
</dbReference>
<comment type="subcellular location">
    <subcellularLocation>
        <location evidence="1">Cell membrane</location>
        <topology evidence="1">Single-pass membrane protein</topology>
    </subcellularLocation>
</comment>
<dbReference type="Gene3D" id="4.10.60.10">
    <property type="entry name" value="Zinc finger, CCHC-type"/>
    <property type="match status" value="2"/>
</dbReference>
<proteinExistence type="predicted"/>
<feature type="domain" description="CCHC-type" evidence="20">
    <location>
        <begin position="215"/>
        <end position="228"/>
    </location>
</feature>
<dbReference type="InterPro" id="IPR036875">
    <property type="entry name" value="Znf_CCHC_sf"/>
</dbReference>
<dbReference type="PROSITE" id="PS50158">
    <property type="entry name" value="ZF_CCHC"/>
    <property type="match status" value="2"/>
</dbReference>
<dbReference type="SMART" id="SM00343">
    <property type="entry name" value="ZnF_C2HC"/>
    <property type="match status" value="2"/>
</dbReference>
<accession>A0ABR1Z9K6</accession>
<dbReference type="PROSITE" id="PS51999">
    <property type="entry name" value="ZF_GRF"/>
    <property type="match status" value="1"/>
</dbReference>
<dbReference type="Gene3D" id="1.10.510.10">
    <property type="entry name" value="Transferase(Phosphotransferase) domain 1"/>
    <property type="match status" value="1"/>
</dbReference>
<dbReference type="PANTHER" id="PTHR46204:SF30">
    <property type="entry name" value="CHITIN ELICITOR RECEPTOR KINASE 1"/>
    <property type="match status" value="1"/>
</dbReference>
<evidence type="ECO:0000256" key="8">
    <source>
        <dbReference type="ARBA" id="ARBA00022741"/>
    </source>
</evidence>
<keyword evidence="11" id="KW-0862">Zinc</keyword>
<reference evidence="22 23" key="1">
    <citation type="journal article" date="2024" name="G3 (Bethesda)">
        <title>Genome assembly of Hibiscus sabdariffa L. provides insights into metabolisms of medicinal natural products.</title>
        <authorList>
            <person name="Kim T."/>
        </authorList>
    </citation>
    <scope>NUCLEOTIDE SEQUENCE [LARGE SCALE GENOMIC DNA]</scope>
    <source>
        <strain evidence="22">TK-2024</strain>
        <tissue evidence="22">Old leaves</tissue>
    </source>
</reference>
<organism evidence="22 23">
    <name type="scientific">Hibiscus sabdariffa</name>
    <name type="common">roselle</name>
    <dbReference type="NCBI Taxonomy" id="183260"/>
    <lineage>
        <taxon>Eukaryota</taxon>
        <taxon>Viridiplantae</taxon>
        <taxon>Streptophyta</taxon>
        <taxon>Embryophyta</taxon>
        <taxon>Tracheophyta</taxon>
        <taxon>Spermatophyta</taxon>
        <taxon>Magnoliopsida</taxon>
        <taxon>eudicotyledons</taxon>
        <taxon>Gunneridae</taxon>
        <taxon>Pentapetalae</taxon>
        <taxon>rosids</taxon>
        <taxon>malvids</taxon>
        <taxon>Malvales</taxon>
        <taxon>Malvaceae</taxon>
        <taxon>Malvoideae</taxon>
        <taxon>Hibiscus</taxon>
    </lineage>
</organism>
<dbReference type="Pfam" id="PF07714">
    <property type="entry name" value="PK_Tyr_Ser-Thr"/>
    <property type="match status" value="1"/>
</dbReference>
<dbReference type="PROSITE" id="PS00107">
    <property type="entry name" value="PROTEIN_KINASE_ATP"/>
    <property type="match status" value="1"/>
</dbReference>
<keyword evidence="9 16" id="KW-0863">Zinc-finger</keyword>
<keyword evidence="6" id="KW-0479">Metal-binding</keyword>
<feature type="domain" description="Protein kinase" evidence="19">
    <location>
        <begin position="564"/>
        <end position="837"/>
    </location>
</feature>
<evidence type="ECO:0000256" key="2">
    <source>
        <dbReference type="ARBA" id="ARBA00022475"/>
    </source>
</evidence>
<dbReference type="InterPro" id="IPR010666">
    <property type="entry name" value="Znf_GRF"/>
</dbReference>
<dbReference type="EMBL" id="JBBPBN010002108">
    <property type="protein sequence ID" value="KAK8476688.1"/>
    <property type="molecule type" value="Genomic_DNA"/>
</dbReference>
<feature type="domain" description="CCHC-type" evidence="20">
    <location>
        <begin position="188"/>
        <end position="201"/>
    </location>
</feature>
<dbReference type="PANTHER" id="PTHR46204">
    <property type="entry name" value="CHITIN ELICITOR RECEPTOR KINASE 1-RELATED"/>
    <property type="match status" value="1"/>
</dbReference>
<dbReference type="InterPro" id="IPR017441">
    <property type="entry name" value="Protein_kinase_ATP_BS"/>
</dbReference>
<keyword evidence="10" id="KW-0418">Kinase</keyword>
<dbReference type="PROSITE" id="PS50011">
    <property type="entry name" value="PROTEIN_KINASE_DOM"/>
    <property type="match status" value="1"/>
</dbReference>
<feature type="transmembrane region" description="Helical" evidence="18">
    <location>
        <begin position="476"/>
        <end position="497"/>
    </location>
</feature>
<keyword evidence="12 17" id="KW-0067">ATP-binding</keyword>
<evidence type="ECO:0000259" key="21">
    <source>
        <dbReference type="PROSITE" id="PS51999"/>
    </source>
</evidence>
<dbReference type="SUPFAM" id="SSF57756">
    <property type="entry name" value="Retrovirus zinc finger-like domains"/>
    <property type="match status" value="1"/>
</dbReference>
<protein>
    <recommendedName>
        <fullName evidence="24">Protein kinase domain-containing protein</fullName>
    </recommendedName>
</protein>
<feature type="domain" description="GRF-type" evidence="21">
    <location>
        <begin position="84"/>
        <end position="127"/>
    </location>
</feature>
<keyword evidence="14 18" id="KW-0472">Membrane</keyword>
<keyword evidence="5 18" id="KW-0812">Transmembrane</keyword>
<dbReference type="InterPro" id="IPR056562">
    <property type="entry name" value="LysM2_CERK1_LYK3_4_5"/>
</dbReference>
<evidence type="ECO:0000259" key="19">
    <source>
        <dbReference type="PROSITE" id="PS50011"/>
    </source>
</evidence>
<evidence type="ECO:0000256" key="4">
    <source>
        <dbReference type="ARBA" id="ARBA00022679"/>
    </source>
</evidence>
<name>A0ABR1Z9K6_9ROSI</name>
<evidence type="ECO:0008006" key="24">
    <source>
        <dbReference type="Google" id="ProtNLM"/>
    </source>
</evidence>
<evidence type="ECO:0000313" key="23">
    <source>
        <dbReference type="Proteomes" id="UP001396334"/>
    </source>
</evidence>
<evidence type="ECO:0000256" key="10">
    <source>
        <dbReference type="ARBA" id="ARBA00022777"/>
    </source>
</evidence>
<keyword evidence="23" id="KW-1185">Reference proteome</keyword>
<evidence type="ECO:0000259" key="20">
    <source>
        <dbReference type="PROSITE" id="PS50158"/>
    </source>
</evidence>
<dbReference type="SMART" id="SM00220">
    <property type="entry name" value="S_TKc"/>
    <property type="match status" value="1"/>
</dbReference>
<dbReference type="CDD" id="cd14066">
    <property type="entry name" value="STKc_IRAK"/>
    <property type="match status" value="1"/>
</dbReference>
<dbReference type="Pfam" id="PF06839">
    <property type="entry name" value="Zn_ribbon_GRF"/>
    <property type="match status" value="1"/>
</dbReference>
<evidence type="ECO:0000256" key="18">
    <source>
        <dbReference type="SAM" id="Phobius"/>
    </source>
</evidence>
<evidence type="ECO:0000256" key="9">
    <source>
        <dbReference type="ARBA" id="ARBA00022771"/>
    </source>
</evidence>
<dbReference type="InterPro" id="IPR008271">
    <property type="entry name" value="Ser/Thr_kinase_AS"/>
</dbReference>
<keyword evidence="13 18" id="KW-1133">Transmembrane helix</keyword>
<evidence type="ECO:0000256" key="16">
    <source>
        <dbReference type="PROSITE-ProRule" id="PRU00047"/>
    </source>
</evidence>
<evidence type="ECO:0000256" key="17">
    <source>
        <dbReference type="PROSITE-ProRule" id="PRU10141"/>
    </source>
</evidence>
<keyword evidence="2" id="KW-1003">Cell membrane</keyword>
<evidence type="ECO:0000256" key="15">
    <source>
        <dbReference type="ARBA" id="ARBA00023157"/>
    </source>
</evidence>
<dbReference type="InterPro" id="IPR001878">
    <property type="entry name" value="Znf_CCHC"/>
</dbReference>
<comment type="caution">
    <text evidence="22">The sequence shown here is derived from an EMBL/GenBank/DDBJ whole genome shotgun (WGS) entry which is preliminary data.</text>
</comment>
<dbReference type="Pfam" id="PF23577">
    <property type="entry name" value="LysM_RLK"/>
    <property type="match status" value="1"/>
</dbReference>
<dbReference type="Proteomes" id="UP001396334">
    <property type="component" value="Unassembled WGS sequence"/>
</dbReference>
<dbReference type="PROSITE" id="PS00108">
    <property type="entry name" value="PROTEIN_KINASE_ST"/>
    <property type="match status" value="1"/>
</dbReference>
<evidence type="ECO:0000256" key="7">
    <source>
        <dbReference type="ARBA" id="ARBA00022729"/>
    </source>
</evidence>
<gene>
    <name evidence="22" type="ORF">V6N11_070941</name>
</gene>
<dbReference type="SUPFAM" id="SSF56112">
    <property type="entry name" value="Protein kinase-like (PK-like)"/>
    <property type="match status" value="1"/>
</dbReference>
<dbReference type="Pfam" id="PF23472">
    <property type="entry name" value="LysM2_CERK1_LYK3_4_5"/>
    <property type="match status" value="1"/>
</dbReference>
<dbReference type="Gene3D" id="3.30.200.20">
    <property type="entry name" value="Phosphorylase Kinase, domain 1"/>
    <property type="match status" value="1"/>
</dbReference>
<evidence type="ECO:0000256" key="3">
    <source>
        <dbReference type="ARBA" id="ARBA00022527"/>
    </source>
</evidence>
<evidence type="ECO:0000256" key="6">
    <source>
        <dbReference type="ARBA" id="ARBA00022723"/>
    </source>
</evidence>
<sequence>MKRIIETEEEEDEFLSAVAAAEESLAKRRKPNEDNTEGAYTAALKGSKSRLWQHINPLSTLQSKSRVAASAAAGSRGSDSEKSCPCRSGPCLILTANTERNRGRMFYKCPLRQENGGCGFFMWCDSDIASQTNSNTIPMHTKASSGGSFRSGNEQKVSNDPLLNASKGHSNMNDPSNNAYAVRTGSSCFKCGKDGHWAKDCDVPSSHTPAKSGTCYKCNKPGHWAKDCTFMNAGKKLSGMVFEIKPVEFKHHWNTYQLTNLTCFDVKNNSLNDVVESRCSRGCHLALASYYVWRGANLTFISEVLSSSLVPFSTLNFDPILIYNRQVPNKDSLDAFTRLNVPFPCDCINGDFLGHEFTFSVRPGDTYDKIASEYYSGLTTADWLQRFNSYPPTNIPDSGVVNVVVNCSCGDPVISRDYGLFITYPLRRNDTLNTVLTQTNLSSDLSGLVQSYNPGANFSSGAGLVYIPGRGLSGGVIAGISIAAIVVALLLAFGIYVKFFRKKKGTALLSTVSQDLTAEGENVYGSRAAESTAAVAASPGLTGITVDKSVEFSYEELAQATDNFSLANKIGEGGFGAVYYANLRGEEAAIKKMDMQASKEFLAELKVLTHVHHLNLVRLIGYCVEGSLFLVYEYIENGNLSQHLRGQSREPLPWSNRVQIALDSARGLEYIHEHTVPVYIHRDIKPANILIDKKFRAKVADFGLTKLTEVGSASLLTRLVGTFGYMPPEYAQYGDVSPKVDVYAFGVVLYELISAKEAIVKATGSLAESKGLVALFEDALNEPDPKEALCKLIDGRLGENYAVDAVFKMAQLAKACTQENPQLRPSMRSIVVALMTLSSSTEDWDVGSFYENQALVHLMSGR</sequence>
<evidence type="ECO:0000256" key="5">
    <source>
        <dbReference type="ARBA" id="ARBA00022692"/>
    </source>
</evidence>
<dbReference type="InterPro" id="IPR044812">
    <property type="entry name" value="CERK1/LYK3-like"/>
</dbReference>
<keyword evidence="15" id="KW-1015">Disulfide bond</keyword>
<dbReference type="InterPro" id="IPR011009">
    <property type="entry name" value="Kinase-like_dom_sf"/>
</dbReference>
<dbReference type="InterPro" id="IPR000719">
    <property type="entry name" value="Prot_kinase_dom"/>
</dbReference>
<evidence type="ECO:0000256" key="11">
    <source>
        <dbReference type="ARBA" id="ARBA00022833"/>
    </source>
</evidence>
<dbReference type="InterPro" id="IPR001245">
    <property type="entry name" value="Ser-Thr/Tyr_kinase_cat_dom"/>
</dbReference>
<evidence type="ECO:0000256" key="12">
    <source>
        <dbReference type="ARBA" id="ARBA00022840"/>
    </source>
</evidence>
<feature type="binding site" evidence="17">
    <location>
        <position position="592"/>
    </location>
    <ligand>
        <name>ATP</name>
        <dbReference type="ChEBI" id="CHEBI:30616"/>
    </ligand>
</feature>
<keyword evidence="7" id="KW-0732">Signal</keyword>
<evidence type="ECO:0000313" key="22">
    <source>
        <dbReference type="EMBL" id="KAK8476688.1"/>
    </source>
</evidence>
<evidence type="ECO:0000256" key="14">
    <source>
        <dbReference type="ARBA" id="ARBA00023136"/>
    </source>
</evidence>